<sequence length="381" mass="41576">MRPAEQRSWPLASPHVRRILAEDGVFHGLCVGYCAFAFVLLFALNALERFVPLMYLPLWATGAGIALLVHLLACECLRTVRAGSKRPLSDALAALRLRTRGRIVQGCLLVVSLGLLFGCFTSVKNALPLLSPFRFDKPLADLGTALHGGVAPWQWLHPILGHQPVTRFIEVTYSSVWMLLLVGFPVLLFVHPELRELRRRYLLTTFLTLVLLGNVLAGLGMSAGPVYYGHVTGDHGRYGELVRYLAFSKGLPYSAADIQEHLWLSLQTDQVELGTGISAFPSIHVAMATLFVLAARRIGRRLGAVFMAYWVLILAGSIHLGWHYSLDGYVSAVAVCGIWAMTRPRRAGRRAGAAVRDPGAGRGFEPARPAPVGLAVRTGAA</sequence>
<reference evidence="3 4" key="1">
    <citation type="submission" date="2019-09" db="EMBL/GenBank/DDBJ databases">
        <title>Salinarimonas rosea gen. nov., sp. nov., a new member of the a-2 subgroup of the Proteobacteria.</title>
        <authorList>
            <person name="Liu J."/>
        </authorList>
    </citation>
    <scope>NUCLEOTIDE SEQUENCE [LARGE SCALE GENOMIC DNA]</scope>
    <source>
        <strain evidence="3 4">BN140002</strain>
    </source>
</reference>
<dbReference type="AlphaFoldDB" id="A0A5B2VBI0"/>
<reference evidence="3 4" key="2">
    <citation type="submission" date="2019-09" db="EMBL/GenBank/DDBJ databases">
        <authorList>
            <person name="Jin C."/>
        </authorList>
    </citation>
    <scope>NUCLEOTIDE SEQUENCE [LARGE SCALE GENOMIC DNA]</scope>
    <source>
        <strain evidence="3 4">BN140002</strain>
    </source>
</reference>
<dbReference type="GO" id="GO:0016020">
    <property type="term" value="C:membrane"/>
    <property type="evidence" value="ECO:0007669"/>
    <property type="project" value="UniProtKB-SubCell"/>
</dbReference>
<keyword evidence="4" id="KW-1185">Reference proteome</keyword>
<dbReference type="RefSeq" id="WP_149819595.1">
    <property type="nucleotide sequence ID" value="NZ_VUOA01000029.1"/>
</dbReference>
<dbReference type="EMBL" id="VUOA01000029">
    <property type="protein sequence ID" value="KAA2236015.1"/>
    <property type="molecule type" value="Genomic_DNA"/>
</dbReference>
<name>A0A5B2VBI0_9HYPH</name>
<evidence type="ECO:0000313" key="4">
    <source>
        <dbReference type="Proteomes" id="UP000323142"/>
    </source>
</evidence>
<proteinExistence type="predicted"/>
<feature type="domain" description="Inositolphosphotransferase Aur1/Ipt1" evidence="2">
    <location>
        <begin position="154"/>
        <end position="340"/>
    </location>
</feature>
<comment type="caution">
    <text evidence="3">The sequence shown here is derived from an EMBL/GenBank/DDBJ whole genome shotgun (WGS) entry which is preliminary data.</text>
</comment>
<evidence type="ECO:0000313" key="3">
    <source>
        <dbReference type="EMBL" id="KAA2236015.1"/>
    </source>
</evidence>
<feature type="transmembrane region" description="Helical" evidence="1">
    <location>
        <begin position="103"/>
        <end position="123"/>
    </location>
</feature>
<keyword evidence="1" id="KW-1133">Transmembrane helix</keyword>
<dbReference type="OrthoDB" id="9816314at2"/>
<feature type="transmembrane region" description="Helical" evidence="1">
    <location>
        <begin position="202"/>
        <end position="228"/>
    </location>
</feature>
<keyword evidence="1" id="KW-0472">Membrane</keyword>
<evidence type="ECO:0000259" key="2">
    <source>
        <dbReference type="Pfam" id="PF14378"/>
    </source>
</evidence>
<dbReference type="InterPro" id="IPR026841">
    <property type="entry name" value="Aur1/Ipt1"/>
</dbReference>
<protein>
    <recommendedName>
        <fullName evidence="2">Inositolphosphotransferase Aur1/Ipt1 domain-containing protein</fullName>
    </recommendedName>
</protein>
<dbReference type="Pfam" id="PF14378">
    <property type="entry name" value="PAP2_3"/>
    <property type="match status" value="1"/>
</dbReference>
<feature type="transmembrane region" description="Helical" evidence="1">
    <location>
        <begin position="56"/>
        <end position="77"/>
    </location>
</feature>
<evidence type="ECO:0000256" key="1">
    <source>
        <dbReference type="SAM" id="Phobius"/>
    </source>
</evidence>
<accession>A0A5B2VBI0</accession>
<organism evidence="3 4">
    <name type="scientific">Salinarimonas soli</name>
    <dbReference type="NCBI Taxonomy" id="1638099"/>
    <lineage>
        <taxon>Bacteria</taxon>
        <taxon>Pseudomonadati</taxon>
        <taxon>Pseudomonadota</taxon>
        <taxon>Alphaproteobacteria</taxon>
        <taxon>Hyphomicrobiales</taxon>
        <taxon>Salinarimonadaceae</taxon>
        <taxon>Salinarimonas</taxon>
    </lineage>
</organism>
<feature type="transmembrane region" description="Helical" evidence="1">
    <location>
        <begin position="302"/>
        <end position="320"/>
    </location>
</feature>
<gene>
    <name evidence="3" type="ORF">F0L46_16695</name>
</gene>
<dbReference type="Proteomes" id="UP000323142">
    <property type="component" value="Unassembled WGS sequence"/>
</dbReference>
<feature type="transmembrane region" description="Helical" evidence="1">
    <location>
        <begin position="273"/>
        <end position="295"/>
    </location>
</feature>
<feature type="transmembrane region" description="Helical" evidence="1">
    <location>
        <begin position="25"/>
        <end position="44"/>
    </location>
</feature>
<feature type="transmembrane region" description="Helical" evidence="1">
    <location>
        <begin position="171"/>
        <end position="190"/>
    </location>
</feature>
<keyword evidence="1" id="KW-0812">Transmembrane</keyword>